<keyword evidence="3" id="KW-1185">Reference proteome</keyword>
<feature type="domain" description="DUF2007" evidence="1">
    <location>
        <begin position="4"/>
        <end position="54"/>
    </location>
</feature>
<accession>A0ABZ0IR87</accession>
<dbReference type="RefSeq" id="WP_151997733.1">
    <property type="nucleotide sequence ID" value="NZ_CP136051.1"/>
</dbReference>
<dbReference type="Pfam" id="PF09413">
    <property type="entry name" value="DUF2007"/>
    <property type="match status" value="1"/>
</dbReference>
<protein>
    <submittedName>
        <fullName evidence="2">DUF2007 domain-containing protein</fullName>
    </submittedName>
</protein>
<sequence>MDNWQKVFTNNQQHKAEIVKAVLEENDISAVVVSKKDSLYQLGNYEVYVSSENVLSAVKMINDDIHFE</sequence>
<gene>
    <name evidence="2" type="ORF">RT717_25780</name>
</gene>
<evidence type="ECO:0000259" key="1">
    <source>
        <dbReference type="Pfam" id="PF09413"/>
    </source>
</evidence>
<proteinExistence type="predicted"/>
<dbReference type="EMBL" id="CP136051">
    <property type="protein sequence ID" value="WOK06490.1"/>
    <property type="molecule type" value="Genomic_DNA"/>
</dbReference>
<organism evidence="2 3">
    <name type="scientific">Imperialibacter roseus</name>
    <dbReference type="NCBI Taxonomy" id="1324217"/>
    <lineage>
        <taxon>Bacteria</taxon>
        <taxon>Pseudomonadati</taxon>
        <taxon>Bacteroidota</taxon>
        <taxon>Cytophagia</taxon>
        <taxon>Cytophagales</taxon>
        <taxon>Flammeovirgaceae</taxon>
        <taxon>Imperialibacter</taxon>
    </lineage>
</organism>
<evidence type="ECO:0000313" key="2">
    <source>
        <dbReference type="EMBL" id="WOK06490.1"/>
    </source>
</evidence>
<name>A0ABZ0IR87_9BACT</name>
<dbReference type="InterPro" id="IPR018551">
    <property type="entry name" value="DUF2007"/>
</dbReference>
<evidence type="ECO:0000313" key="3">
    <source>
        <dbReference type="Proteomes" id="UP001302349"/>
    </source>
</evidence>
<dbReference type="Proteomes" id="UP001302349">
    <property type="component" value="Chromosome"/>
</dbReference>
<reference evidence="2 3" key="1">
    <citation type="journal article" date="2023" name="Microbiol. Resour. Announc.">
        <title>Complete Genome Sequence of Imperialibacter roseus strain P4T.</title>
        <authorList>
            <person name="Tizabi D.R."/>
            <person name="Bachvaroff T."/>
            <person name="Hill R.T."/>
        </authorList>
    </citation>
    <scope>NUCLEOTIDE SEQUENCE [LARGE SCALE GENOMIC DNA]</scope>
    <source>
        <strain evidence="2 3">P4T</strain>
    </source>
</reference>